<protein>
    <submittedName>
        <fullName evidence="2">Uncharacterized protein</fullName>
    </submittedName>
</protein>
<feature type="signal peptide" evidence="1">
    <location>
        <begin position="1"/>
        <end position="22"/>
    </location>
</feature>
<dbReference type="EMBL" id="KV020748">
    <property type="protein sequence ID" value="KZV14371.1"/>
    <property type="molecule type" value="Genomic_DNA"/>
</dbReference>
<gene>
    <name evidence="2" type="ORF">F511_43172</name>
</gene>
<evidence type="ECO:0000313" key="3">
    <source>
        <dbReference type="Proteomes" id="UP000250235"/>
    </source>
</evidence>
<sequence length="56" mass="6048">MSKGAWAWANIITLSTLVQVPALSGSSDGFLFSFIIAREGILSLNHEDTSSPLKRL</sequence>
<name>A0A2Z6ZZ94_9LAMI</name>
<dbReference type="Proteomes" id="UP000250235">
    <property type="component" value="Unassembled WGS sequence"/>
</dbReference>
<evidence type="ECO:0000313" key="2">
    <source>
        <dbReference type="EMBL" id="KZV14371.1"/>
    </source>
</evidence>
<evidence type="ECO:0000256" key="1">
    <source>
        <dbReference type="SAM" id="SignalP"/>
    </source>
</evidence>
<keyword evidence="1" id="KW-0732">Signal</keyword>
<feature type="chain" id="PRO_5016296761" evidence="1">
    <location>
        <begin position="23"/>
        <end position="56"/>
    </location>
</feature>
<dbReference type="AlphaFoldDB" id="A0A2Z6ZZ94"/>
<proteinExistence type="predicted"/>
<accession>A0A2Z6ZZ94</accession>
<reference evidence="2 3" key="1">
    <citation type="journal article" date="2015" name="Proc. Natl. Acad. Sci. U.S.A.">
        <title>The resurrection genome of Boea hygrometrica: A blueprint for survival of dehydration.</title>
        <authorList>
            <person name="Xiao L."/>
            <person name="Yang G."/>
            <person name="Zhang L."/>
            <person name="Yang X."/>
            <person name="Zhao S."/>
            <person name="Ji Z."/>
            <person name="Zhou Q."/>
            <person name="Hu M."/>
            <person name="Wang Y."/>
            <person name="Chen M."/>
            <person name="Xu Y."/>
            <person name="Jin H."/>
            <person name="Xiao X."/>
            <person name="Hu G."/>
            <person name="Bao F."/>
            <person name="Hu Y."/>
            <person name="Wan P."/>
            <person name="Li L."/>
            <person name="Deng X."/>
            <person name="Kuang T."/>
            <person name="Xiang C."/>
            <person name="Zhu J.K."/>
            <person name="Oliver M.J."/>
            <person name="He Y."/>
        </authorList>
    </citation>
    <scope>NUCLEOTIDE SEQUENCE [LARGE SCALE GENOMIC DNA]</scope>
    <source>
        <strain evidence="3">cv. XS01</strain>
    </source>
</reference>
<organism evidence="2 3">
    <name type="scientific">Dorcoceras hygrometricum</name>
    <dbReference type="NCBI Taxonomy" id="472368"/>
    <lineage>
        <taxon>Eukaryota</taxon>
        <taxon>Viridiplantae</taxon>
        <taxon>Streptophyta</taxon>
        <taxon>Embryophyta</taxon>
        <taxon>Tracheophyta</taxon>
        <taxon>Spermatophyta</taxon>
        <taxon>Magnoliopsida</taxon>
        <taxon>eudicotyledons</taxon>
        <taxon>Gunneridae</taxon>
        <taxon>Pentapetalae</taxon>
        <taxon>asterids</taxon>
        <taxon>lamiids</taxon>
        <taxon>Lamiales</taxon>
        <taxon>Gesneriaceae</taxon>
        <taxon>Didymocarpoideae</taxon>
        <taxon>Trichosporeae</taxon>
        <taxon>Loxocarpinae</taxon>
        <taxon>Dorcoceras</taxon>
    </lineage>
</organism>
<keyword evidence="3" id="KW-1185">Reference proteome</keyword>